<evidence type="ECO:0000313" key="2">
    <source>
        <dbReference type="Proteomes" id="UP001165962"/>
    </source>
</evidence>
<dbReference type="Pfam" id="PF11041">
    <property type="entry name" value="Phage_Wedge1"/>
    <property type="match status" value="2"/>
</dbReference>
<accession>A0ABX0JCS3</accession>
<dbReference type="Proteomes" id="UP001165962">
    <property type="component" value="Unassembled WGS sequence"/>
</dbReference>
<dbReference type="InterPro" id="IPR021283">
    <property type="entry name" value="Phage_Wedge1"/>
</dbReference>
<reference evidence="1" key="1">
    <citation type="submission" date="2020-03" db="EMBL/GenBank/DDBJ databases">
        <title>Draft sequencing of Paenibacilllus sp. S3N08.</title>
        <authorList>
            <person name="Kim D.-U."/>
        </authorList>
    </citation>
    <scope>NUCLEOTIDE SEQUENCE</scope>
    <source>
        <strain evidence="1">S3N08</strain>
    </source>
</reference>
<sequence>MAWLSAALTITDDGVAATKTVPTLFDIDNAIGKQLDTLGEIVGRSRKVDFQPTDGSSPELDDANFRLIIKTKIATNQWDGTISQIRDLWANIFEYLMLVIVDNQDMSISLGVVGLSTPLEKDLIANGYILPKPAGVRANFSFYDDAIFGYDLDNSAIKGYDEGYWFQAYPLFAYDISNSQLKGYDEGEWA</sequence>
<dbReference type="EMBL" id="JAAOIW010000012">
    <property type="protein sequence ID" value="NHN33576.1"/>
    <property type="molecule type" value="Genomic_DNA"/>
</dbReference>
<gene>
    <name evidence="1" type="ORF">G9U52_27545</name>
</gene>
<proteinExistence type="predicted"/>
<organism evidence="1 2">
    <name type="scientific">Paenibacillus agricola</name>
    <dbReference type="NCBI Taxonomy" id="2716264"/>
    <lineage>
        <taxon>Bacteria</taxon>
        <taxon>Bacillati</taxon>
        <taxon>Bacillota</taxon>
        <taxon>Bacilli</taxon>
        <taxon>Bacillales</taxon>
        <taxon>Paenibacillaceae</taxon>
        <taxon>Paenibacillus</taxon>
    </lineage>
</organism>
<protein>
    <submittedName>
        <fullName evidence="1">DUF2612 domain-containing protein</fullName>
    </submittedName>
</protein>
<name>A0ABX0JCS3_9BACL</name>
<keyword evidence="2" id="KW-1185">Reference proteome</keyword>
<evidence type="ECO:0000313" key="1">
    <source>
        <dbReference type="EMBL" id="NHN33576.1"/>
    </source>
</evidence>
<comment type="caution">
    <text evidence="1">The sequence shown here is derived from an EMBL/GenBank/DDBJ whole genome shotgun (WGS) entry which is preliminary data.</text>
</comment>